<dbReference type="Proteomes" id="UP000286773">
    <property type="component" value="Unassembled WGS sequence"/>
</dbReference>
<dbReference type="EMBL" id="NGKC01000003">
    <property type="protein sequence ID" value="RSU13410.1"/>
    <property type="molecule type" value="Genomic_DNA"/>
</dbReference>
<sequence length="340" mass="38957">MIKYRVIGLRGVHYMTIDKTISLFEQNFDLISSTRAKRLDKRIRYLLARMYTGKGMLINVSDFDKIDFALSKKSGLITSMTKIVRQTISGLMVLDGFNSIGGIEELYFNYKLLRDSQFKSSSQTYFAAYQLFGCERTKRQAVVERASDLYHVMKERHPWITGTDDYSLIVSLAQAQSIKSLSPEEICDIQDYYFQELPAVGVRNHQALLMGSAILTMLTAKKRHDILRLIDEVAEELGEYGIIKGTTYIPVILVAYVKLVDDYFNPQEISLYIETFDSSMKLLFEKDYKLALSLNLYIEEKIQSLTRSSVANYSLLVNHVIMQEQIIDASNITLSSELLN</sequence>
<evidence type="ECO:0008006" key="3">
    <source>
        <dbReference type="Google" id="ProtNLM"/>
    </source>
</evidence>
<dbReference type="Pfam" id="PF13170">
    <property type="entry name" value="DUF4003"/>
    <property type="match status" value="1"/>
</dbReference>
<comment type="caution">
    <text evidence="1">The sequence shown here is derived from an EMBL/GenBank/DDBJ whole genome shotgun (WGS) entry which is preliminary data.</text>
</comment>
<name>A0A430AZB7_9ENTE</name>
<evidence type="ECO:0000313" key="2">
    <source>
        <dbReference type="Proteomes" id="UP000286773"/>
    </source>
</evidence>
<proteinExistence type="predicted"/>
<keyword evidence="2" id="KW-1185">Reference proteome</keyword>
<dbReference type="AlphaFoldDB" id="A0A430AZB7"/>
<protein>
    <recommendedName>
        <fullName evidence="3">DUF4003 domain-containing protein</fullName>
    </recommendedName>
</protein>
<accession>A0A430AZB7</accession>
<dbReference type="OrthoDB" id="1778393at2"/>
<evidence type="ECO:0000313" key="1">
    <source>
        <dbReference type="EMBL" id="RSU13410.1"/>
    </source>
</evidence>
<organism evidence="1 2">
    <name type="scientific">Vagococcus acidifermentans</name>
    <dbReference type="NCBI Taxonomy" id="564710"/>
    <lineage>
        <taxon>Bacteria</taxon>
        <taxon>Bacillati</taxon>
        <taxon>Bacillota</taxon>
        <taxon>Bacilli</taxon>
        <taxon>Lactobacillales</taxon>
        <taxon>Enterococcaceae</taxon>
        <taxon>Vagococcus</taxon>
    </lineage>
</organism>
<dbReference type="InterPro" id="IPR025062">
    <property type="entry name" value="DUF4003"/>
</dbReference>
<gene>
    <name evidence="1" type="ORF">CBF27_04335</name>
</gene>
<reference evidence="1 2" key="1">
    <citation type="submission" date="2017-05" db="EMBL/GenBank/DDBJ databases">
        <title>Vagococcus spp. assemblies.</title>
        <authorList>
            <person name="Gulvik C.A."/>
        </authorList>
    </citation>
    <scope>NUCLEOTIDE SEQUENCE [LARGE SCALE GENOMIC DNA]</scope>
    <source>
        <strain evidence="1 2">LMG 24798</strain>
    </source>
</reference>